<organism evidence="3 4">
    <name type="scientific">Marinomonas spartinae</name>
    <dbReference type="NCBI Taxonomy" id="1792290"/>
    <lineage>
        <taxon>Bacteria</taxon>
        <taxon>Pseudomonadati</taxon>
        <taxon>Pseudomonadota</taxon>
        <taxon>Gammaproteobacteria</taxon>
        <taxon>Oceanospirillales</taxon>
        <taxon>Oceanospirillaceae</taxon>
        <taxon>Marinomonas</taxon>
    </lineage>
</organism>
<gene>
    <name evidence="3" type="ORF">MSP8886_01441</name>
</gene>
<sequence>MSDTRHQFIITATDRTRAAFDSAKANFQELKKTALSAQSLIAAGLGGVGIVSFTKEMASLGESSLIAADNLNTTTEQITSLQYAASKYNIDGEAMNDVLKDMSVRIQEFATIGTGEAADFFETLNLNVKDFVDLAPDKLLYKVAQELDGLSDASARVYLDQLGSDNLVALLPLLRNSAKGLREMQDEAYATNKVLKQTDAIKLAAIANEINVMQNAAKTLSQQLAAEFEPAVKGVSDLFNDFASDGDAVSNALDTMSTAGTVVASVYAGRMTTAFVTSMQAKFADTVASKQNAAANVEEAKAALAKAEIKLTTEQLAYKESIAAKKRDAAESEKLSASNLERAKSAQAAAAADVEAASALKSHAAQLDHAKQRADKLKAAEAELTASKARLATATQRAEKAEQAHQAQVAKNSAAIQVATDNTKKLDRAKLDLEKSTQRLTTVQKAHNASMRAGSIAARGLSSALGLVGGPIGLLFTGVTVLSMLQSSAADATEEIDLLGVSTDQLNNKLATTSYNNLTASLDQVNEKIAASSAKIKALQSEKVEHPASFRGRSGNVKSKSLQKEMDEKQSLMELGLSISTEIEARETRVKKAQTEARKQISTQALNDRIKLIQTASQTAEQSRKAAFDKQMSDITSFYDKEKSILDSRHKNNLISNKEYKEKENKIELDRRDLKFKTKQSYALQEERFELAQRQKRLAAFSENYTKREQMTLEHQQRVLQYMQDNGITNDQDAKVIAFQKESYDYQLKMFKEYQKGILKGYDDYGKTELQKEKDRYAEEIKLLDKHLRDKDITQKQYDSAKLIADKRTAENQKKAEQQDLETSLNKQRDFNNLFVGMANSKNKELAAIGKAAAIYNIGIQTYQGAMAAYTALAPIPIVGPALGIAAAAALTAYGLEQVGNVKNQTYHTGGIAGQDSDNYSARLAANEVPAILLKGEEVLTQTDPRHRNNLTLSKDSTGESGKGSTINQISFGDIVVQVSTSKSSNSTDIGQAAGEQIATQIVAVLKSKVGQKLVYNGVSAEAGRNGGKIKGVR</sequence>
<name>A0A1A8T8U3_9GAMM</name>
<evidence type="ECO:0000256" key="1">
    <source>
        <dbReference type="SAM" id="Coils"/>
    </source>
</evidence>
<feature type="region of interest" description="Disordered" evidence="2">
    <location>
        <begin position="944"/>
        <end position="964"/>
    </location>
</feature>
<feature type="coiled-coil region" evidence="1">
    <location>
        <begin position="515"/>
        <end position="542"/>
    </location>
</feature>
<protein>
    <submittedName>
        <fullName evidence="3">Uncharacterized protein</fullName>
    </submittedName>
</protein>
<dbReference type="OrthoDB" id="6095074at2"/>
<feature type="coiled-coil region" evidence="1">
    <location>
        <begin position="360"/>
        <end position="446"/>
    </location>
</feature>
<evidence type="ECO:0000256" key="2">
    <source>
        <dbReference type="SAM" id="MobiDB-lite"/>
    </source>
</evidence>
<dbReference type="Proteomes" id="UP000092544">
    <property type="component" value="Unassembled WGS sequence"/>
</dbReference>
<keyword evidence="4" id="KW-1185">Reference proteome</keyword>
<reference evidence="3 4" key="1">
    <citation type="submission" date="2016-06" db="EMBL/GenBank/DDBJ databases">
        <authorList>
            <person name="Kjaerup R.B."/>
            <person name="Dalgaard T.S."/>
            <person name="Juul-Madsen H.R."/>
        </authorList>
    </citation>
    <scope>NUCLEOTIDE SEQUENCE [LARGE SCALE GENOMIC DNA]</scope>
    <source>
        <strain evidence="3 4">CECT 8886</strain>
    </source>
</reference>
<feature type="coiled-coil region" evidence="1">
    <location>
        <begin position="767"/>
        <end position="827"/>
    </location>
</feature>
<evidence type="ECO:0000313" key="4">
    <source>
        <dbReference type="Proteomes" id="UP000092544"/>
    </source>
</evidence>
<dbReference type="STRING" id="1792290.MSP8886_01441"/>
<feature type="region of interest" description="Disordered" evidence="2">
    <location>
        <begin position="542"/>
        <end position="561"/>
    </location>
</feature>
<feature type="coiled-coil region" evidence="1">
    <location>
        <begin position="290"/>
        <end position="317"/>
    </location>
</feature>
<dbReference type="AlphaFoldDB" id="A0A1A8T8U3"/>
<keyword evidence="1" id="KW-0175">Coiled coil</keyword>
<dbReference type="EMBL" id="FLOB01000002">
    <property type="protein sequence ID" value="SBS29107.1"/>
    <property type="molecule type" value="Genomic_DNA"/>
</dbReference>
<feature type="compositionally biased region" description="Polar residues" evidence="2">
    <location>
        <begin position="950"/>
        <end position="964"/>
    </location>
</feature>
<proteinExistence type="predicted"/>
<accession>A0A1A8T8U3</accession>
<dbReference type="RefSeq" id="WP_067014130.1">
    <property type="nucleotide sequence ID" value="NZ_FLOB01000002.1"/>
</dbReference>
<evidence type="ECO:0000313" key="3">
    <source>
        <dbReference type="EMBL" id="SBS29107.1"/>
    </source>
</evidence>